<proteinExistence type="predicted"/>
<dbReference type="EMBL" id="AKHW03001255">
    <property type="protein sequence ID" value="KYO43022.1"/>
    <property type="molecule type" value="Genomic_DNA"/>
</dbReference>
<comment type="caution">
    <text evidence="2">The sequence shown here is derived from an EMBL/GenBank/DDBJ whole genome shotgun (WGS) entry which is preliminary data.</text>
</comment>
<protein>
    <submittedName>
        <fullName evidence="2">Uncharacterized protein</fullName>
    </submittedName>
</protein>
<evidence type="ECO:0000313" key="3">
    <source>
        <dbReference type="Proteomes" id="UP000050525"/>
    </source>
</evidence>
<dbReference type="AlphaFoldDB" id="A0A151P1R9"/>
<feature type="compositionally biased region" description="Acidic residues" evidence="1">
    <location>
        <begin position="44"/>
        <end position="73"/>
    </location>
</feature>
<sequence>MRASELQLYCKWEEGNDWEETVEDTWKRKEWSRLFKNETKEGNNDNEEKEEDNDQNKEEEDNEDNEDLETVET</sequence>
<feature type="compositionally biased region" description="Basic and acidic residues" evidence="1">
    <location>
        <begin position="33"/>
        <end position="43"/>
    </location>
</feature>
<keyword evidence="3" id="KW-1185">Reference proteome</keyword>
<name>A0A151P1R9_ALLMI</name>
<evidence type="ECO:0000313" key="2">
    <source>
        <dbReference type="EMBL" id="KYO43022.1"/>
    </source>
</evidence>
<dbReference type="Proteomes" id="UP000050525">
    <property type="component" value="Unassembled WGS sequence"/>
</dbReference>
<feature type="region of interest" description="Disordered" evidence="1">
    <location>
        <begin position="33"/>
        <end position="73"/>
    </location>
</feature>
<evidence type="ECO:0000256" key="1">
    <source>
        <dbReference type="SAM" id="MobiDB-lite"/>
    </source>
</evidence>
<gene>
    <name evidence="2" type="ORF">Y1Q_0012908</name>
</gene>
<reference evidence="2 3" key="1">
    <citation type="journal article" date="2012" name="Genome Biol.">
        <title>Sequencing three crocodilian genomes to illuminate the evolution of archosaurs and amniotes.</title>
        <authorList>
            <person name="St John J.A."/>
            <person name="Braun E.L."/>
            <person name="Isberg S.R."/>
            <person name="Miles L.G."/>
            <person name="Chong A.Y."/>
            <person name="Gongora J."/>
            <person name="Dalzell P."/>
            <person name="Moran C."/>
            <person name="Bed'hom B."/>
            <person name="Abzhanov A."/>
            <person name="Burgess S.C."/>
            <person name="Cooksey A.M."/>
            <person name="Castoe T.A."/>
            <person name="Crawford N.G."/>
            <person name="Densmore L.D."/>
            <person name="Drew J.C."/>
            <person name="Edwards S.V."/>
            <person name="Faircloth B.C."/>
            <person name="Fujita M.K."/>
            <person name="Greenwold M.J."/>
            <person name="Hoffmann F.G."/>
            <person name="Howard J.M."/>
            <person name="Iguchi T."/>
            <person name="Janes D.E."/>
            <person name="Khan S.Y."/>
            <person name="Kohno S."/>
            <person name="de Koning A.J."/>
            <person name="Lance S.L."/>
            <person name="McCarthy F.M."/>
            <person name="McCormack J.E."/>
            <person name="Merchant M.E."/>
            <person name="Peterson D.G."/>
            <person name="Pollock D.D."/>
            <person name="Pourmand N."/>
            <person name="Raney B.J."/>
            <person name="Roessler K.A."/>
            <person name="Sanford J.R."/>
            <person name="Sawyer R.H."/>
            <person name="Schmidt C.J."/>
            <person name="Triplett E.W."/>
            <person name="Tuberville T.D."/>
            <person name="Venegas-Anaya M."/>
            <person name="Howard J.T."/>
            <person name="Jarvis E.D."/>
            <person name="Guillette L.J.Jr."/>
            <person name="Glenn T.C."/>
            <person name="Green R.E."/>
            <person name="Ray D.A."/>
        </authorList>
    </citation>
    <scope>NUCLEOTIDE SEQUENCE [LARGE SCALE GENOMIC DNA]</scope>
    <source>
        <strain evidence="2">KSC_2009_1</strain>
    </source>
</reference>
<accession>A0A151P1R9</accession>
<organism evidence="2 3">
    <name type="scientific">Alligator mississippiensis</name>
    <name type="common">American alligator</name>
    <dbReference type="NCBI Taxonomy" id="8496"/>
    <lineage>
        <taxon>Eukaryota</taxon>
        <taxon>Metazoa</taxon>
        <taxon>Chordata</taxon>
        <taxon>Craniata</taxon>
        <taxon>Vertebrata</taxon>
        <taxon>Euteleostomi</taxon>
        <taxon>Archelosauria</taxon>
        <taxon>Archosauria</taxon>
        <taxon>Crocodylia</taxon>
        <taxon>Alligatoridae</taxon>
        <taxon>Alligatorinae</taxon>
        <taxon>Alligator</taxon>
    </lineage>
</organism>